<keyword evidence="5" id="KW-1185">Reference proteome</keyword>
<dbReference type="EMBL" id="JBIMZQ010000019">
    <property type="protein sequence ID" value="KAL3665649.1"/>
    <property type="molecule type" value="Genomic_DNA"/>
</dbReference>
<gene>
    <name evidence="4" type="ORF">V7S43_009084</name>
</gene>
<evidence type="ECO:0000256" key="2">
    <source>
        <dbReference type="PROSITE-ProRule" id="PRU00235"/>
    </source>
</evidence>
<dbReference type="AlphaFoldDB" id="A0ABD3FJA6"/>
<dbReference type="PRINTS" id="PR00633">
    <property type="entry name" value="RCCNDNSATION"/>
</dbReference>
<dbReference type="PROSITE" id="PS50012">
    <property type="entry name" value="RCC1_3"/>
    <property type="match status" value="2"/>
</dbReference>
<evidence type="ECO:0000313" key="5">
    <source>
        <dbReference type="Proteomes" id="UP001632037"/>
    </source>
</evidence>
<protein>
    <submittedName>
        <fullName evidence="4">Uncharacterized protein</fullName>
    </submittedName>
</protein>
<feature type="region of interest" description="Disordered" evidence="3">
    <location>
        <begin position="337"/>
        <end position="402"/>
    </location>
</feature>
<accession>A0ABD3FJA6</accession>
<dbReference type="PROSITE" id="PS00626">
    <property type="entry name" value="RCC1_2"/>
    <property type="match status" value="1"/>
</dbReference>
<evidence type="ECO:0000256" key="3">
    <source>
        <dbReference type="SAM" id="MobiDB-lite"/>
    </source>
</evidence>
<feature type="compositionally biased region" description="Polar residues" evidence="3">
    <location>
        <begin position="489"/>
        <end position="504"/>
    </location>
</feature>
<feature type="compositionally biased region" description="Polar residues" evidence="3">
    <location>
        <begin position="444"/>
        <end position="457"/>
    </location>
</feature>
<comment type="caution">
    <text evidence="4">The sequence shown here is derived from an EMBL/GenBank/DDBJ whole genome shotgun (WGS) entry which is preliminary data.</text>
</comment>
<keyword evidence="1" id="KW-0677">Repeat</keyword>
<name>A0ABD3FJA6_9STRA</name>
<feature type="compositionally biased region" description="Polar residues" evidence="3">
    <location>
        <begin position="359"/>
        <end position="377"/>
    </location>
</feature>
<dbReference type="Gene3D" id="2.130.10.30">
    <property type="entry name" value="Regulator of chromosome condensation 1/beta-lactamase-inhibitor protein II"/>
    <property type="match status" value="1"/>
</dbReference>
<evidence type="ECO:0000256" key="1">
    <source>
        <dbReference type="ARBA" id="ARBA00022737"/>
    </source>
</evidence>
<dbReference type="Proteomes" id="UP001632037">
    <property type="component" value="Unassembled WGS sequence"/>
</dbReference>
<feature type="repeat" description="RCC1" evidence="2">
    <location>
        <begin position="114"/>
        <end position="176"/>
    </location>
</feature>
<dbReference type="PANTHER" id="PTHR22872">
    <property type="entry name" value="BTK-BINDING PROTEIN-RELATED"/>
    <property type="match status" value="1"/>
</dbReference>
<evidence type="ECO:0000313" key="4">
    <source>
        <dbReference type="EMBL" id="KAL3665649.1"/>
    </source>
</evidence>
<dbReference type="Pfam" id="PF00415">
    <property type="entry name" value="RCC1"/>
    <property type="match status" value="2"/>
</dbReference>
<dbReference type="InterPro" id="IPR009091">
    <property type="entry name" value="RCC1/BLIP-II"/>
</dbReference>
<feature type="repeat" description="RCC1" evidence="2">
    <location>
        <begin position="62"/>
        <end position="113"/>
    </location>
</feature>
<organism evidence="4 5">
    <name type="scientific">Phytophthora oleae</name>
    <dbReference type="NCBI Taxonomy" id="2107226"/>
    <lineage>
        <taxon>Eukaryota</taxon>
        <taxon>Sar</taxon>
        <taxon>Stramenopiles</taxon>
        <taxon>Oomycota</taxon>
        <taxon>Peronosporomycetes</taxon>
        <taxon>Peronosporales</taxon>
        <taxon>Peronosporaceae</taxon>
        <taxon>Phytophthora</taxon>
    </lineage>
</organism>
<sequence length="543" mass="58669">MNGRLGLGDEKDRREGALLTTWLAASSIPGVGIAGNSGCMTPPTITTICAGSTHNLALSATGDVFSWGNSVDGQLGHGTTVSEWVPRQLAFFKNLSINSISCGISHSMAVSRTGVVYTWGRGAEGQLGLDLEGDSSIVDQSVQVPHPVAILKGATQRVNIRSIVAKNNVSLALDDRDRLFVWGDNALEQLGFPLSANTDQGTRSFLPRPRMRAYMDLRAPKSTTNSSQMISRAASLRELVAAAKSEPVRLGLAHVEAGDRFTMLLFATKPGISSTAPGEIRETSSRLSSPEPKITTATKWNFSLTEDLPISAIPSRESAFYRFMANYRVYMRPTISKARGDDESDDEMERRSPRRQNRKGSTISKKNNILPTVTSDPTVPDKFTNADRNDNDNTSVCSSPAHVQGFDSWLDRRLSSPLKTSMAGHSFANTPRFPSPAKQEEIRSSSSSDTPQIQASSLPMKPQKPTSGFGRTLSTRRPTAFKLEPPASVSPSKQLSNQDQSPNENVPYIIVPFGSSVESRFPSPAISTVGSRPGPGTYDRHGG</sequence>
<dbReference type="SUPFAM" id="SSF50985">
    <property type="entry name" value="RCC1/BLIP-II"/>
    <property type="match status" value="1"/>
</dbReference>
<reference evidence="4 5" key="1">
    <citation type="submission" date="2024-09" db="EMBL/GenBank/DDBJ databases">
        <title>Genome sequencing and assembly of Phytophthora oleae, isolate VK10A, causative agent of rot of olive drupes.</title>
        <authorList>
            <person name="Conti Taguali S."/>
            <person name="Riolo M."/>
            <person name="La Spada F."/>
            <person name="Cacciola S.O."/>
            <person name="Dionisio G."/>
        </authorList>
    </citation>
    <scope>NUCLEOTIDE SEQUENCE [LARGE SCALE GENOMIC DNA]</scope>
    <source>
        <strain evidence="4 5">VK10A</strain>
    </source>
</reference>
<dbReference type="InterPro" id="IPR051625">
    <property type="entry name" value="Signaling_Regulatory_Domain"/>
</dbReference>
<dbReference type="InterPro" id="IPR000408">
    <property type="entry name" value="Reg_chr_condens"/>
</dbReference>
<feature type="region of interest" description="Disordered" evidence="3">
    <location>
        <begin position="421"/>
        <end position="543"/>
    </location>
</feature>
<proteinExistence type="predicted"/>